<evidence type="ECO:0000313" key="6">
    <source>
        <dbReference type="Proteomes" id="UP001438707"/>
    </source>
</evidence>
<keyword evidence="6" id="KW-1185">Reference proteome</keyword>
<dbReference type="InterPro" id="IPR011043">
    <property type="entry name" value="Gal_Oxase/kelch_b-propeller"/>
</dbReference>
<feature type="coiled-coil region" evidence="3">
    <location>
        <begin position="435"/>
        <end position="462"/>
    </location>
</feature>
<dbReference type="Gene3D" id="2.120.10.80">
    <property type="entry name" value="Kelch-type beta propeller"/>
    <property type="match status" value="2"/>
</dbReference>
<evidence type="ECO:0000313" key="5">
    <source>
        <dbReference type="EMBL" id="KAK9822930.1"/>
    </source>
</evidence>
<organism evidence="5 6">
    <name type="scientific">Apatococcus lobatus</name>
    <dbReference type="NCBI Taxonomy" id="904363"/>
    <lineage>
        <taxon>Eukaryota</taxon>
        <taxon>Viridiplantae</taxon>
        <taxon>Chlorophyta</taxon>
        <taxon>core chlorophytes</taxon>
        <taxon>Trebouxiophyceae</taxon>
        <taxon>Chlorellales</taxon>
        <taxon>Chlorellaceae</taxon>
        <taxon>Apatococcus</taxon>
    </lineage>
</organism>
<dbReference type="SUPFAM" id="SSF50965">
    <property type="entry name" value="Galactose oxidase, central domain"/>
    <property type="match status" value="1"/>
</dbReference>
<accession>A0AAW1QN42</accession>
<proteinExistence type="predicted"/>
<protein>
    <submittedName>
        <fullName evidence="5">Uncharacterized protein</fullName>
    </submittedName>
</protein>
<keyword evidence="2" id="KW-0677">Repeat</keyword>
<evidence type="ECO:0000256" key="2">
    <source>
        <dbReference type="ARBA" id="ARBA00022737"/>
    </source>
</evidence>
<evidence type="ECO:0000256" key="3">
    <source>
        <dbReference type="SAM" id="Coils"/>
    </source>
</evidence>
<reference evidence="5 6" key="1">
    <citation type="journal article" date="2024" name="Nat. Commun.">
        <title>Phylogenomics reveals the evolutionary origins of lichenization in chlorophyte algae.</title>
        <authorList>
            <person name="Puginier C."/>
            <person name="Libourel C."/>
            <person name="Otte J."/>
            <person name="Skaloud P."/>
            <person name="Haon M."/>
            <person name="Grisel S."/>
            <person name="Petersen M."/>
            <person name="Berrin J.G."/>
            <person name="Delaux P.M."/>
            <person name="Dal Grande F."/>
            <person name="Keller J."/>
        </authorList>
    </citation>
    <scope>NUCLEOTIDE SEQUENCE [LARGE SCALE GENOMIC DNA]</scope>
    <source>
        <strain evidence="5 6">SAG 2145</strain>
    </source>
</reference>
<sequence length="781" mass="83713">MATVGSWSLLSPAPANLLKRAGHTCCAVGDKLYVLGGRQGQITQGNFCLDLPNQEWIPDVPHMPGAPRCYQTANAVAGSIWVIGGGTLPPGDLQGPVIYDPPSNLWRIPKIRGDVGQLKRWAHATVQHPLYPNALIIHGGATTHKGLSVMVSDHPTMAASCILWTDRMQVEKLEVAGPTPGPRAYFSMVAVGTCCFCYGGRDSRQRPKGDLAVFDASSVSWAQHPSIPGPQPAARSSHTAVAVSMGMLLFGGSFEDSSQQDSVFLLQIDAQGQPISWTQILPDSAVPHPLGRAALSLTPYGSSKLVIMGGYSKHAKAAGQPQFCADAWCLELAPDLTTQPAAAKASALARSQQLQMQQAQVNWRQKRGWSSGPGASSRSPTLPSKRANRQCLAAALAGRNGLPSGTALVGSRGYGSHPHDSLMDIIEDDGPSDAERQLTAQVARLEKELLQSQQDLQALRRAEAAHASERHQQALLTTDLRSQVNAAEAKWSAAAAELNRQLDSSKKAALEAEQVQAAHGRLQQDLAASTAANDILQCSLKEVDAAKQAAETTTAASNQEAETLHRQLAATAAELLQEKKAAAERGQALGIELASMQQAAAAEAAESSRLKAALAQLRAELQAIQSSNQFLFFKISCLATSTEAERRKGSEAQAALQRQMAEQRSEHARVQDEHKASQGVLEQRCTALQAQNAAAESQLHTYKASLGDATARIEVLEKQNAASENSKRELLHEKRQLQAQAERHKEHAKGLNQDLHGHGMKAAASIRAMLDALEHDNRQRH</sequence>
<keyword evidence="3" id="KW-0175">Coiled coil</keyword>
<dbReference type="PANTHER" id="PTHR46093">
    <property type="entry name" value="ACYL-COA-BINDING DOMAIN-CONTAINING PROTEIN 5"/>
    <property type="match status" value="1"/>
</dbReference>
<dbReference type="AlphaFoldDB" id="A0AAW1QN42"/>
<dbReference type="Proteomes" id="UP001438707">
    <property type="component" value="Unassembled WGS sequence"/>
</dbReference>
<dbReference type="Pfam" id="PF01344">
    <property type="entry name" value="Kelch_1"/>
    <property type="match status" value="1"/>
</dbReference>
<dbReference type="SUPFAM" id="SSF117281">
    <property type="entry name" value="Kelch motif"/>
    <property type="match status" value="1"/>
</dbReference>
<dbReference type="Pfam" id="PF24681">
    <property type="entry name" value="Kelch_KLHDC2_KLHL20_DRC7"/>
    <property type="match status" value="1"/>
</dbReference>
<feature type="coiled-coil region" evidence="3">
    <location>
        <begin position="699"/>
        <end position="754"/>
    </location>
</feature>
<evidence type="ECO:0000256" key="4">
    <source>
        <dbReference type="SAM" id="MobiDB-lite"/>
    </source>
</evidence>
<comment type="caution">
    <text evidence="5">The sequence shown here is derived from an EMBL/GenBank/DDBJ whole genome shotgun (WGS) entry which is preliminary data.</text>
</comment>
<dbReference type="InterPro" id="IPR006652">
    <property type="entry name" value="Kelch_1"/>
</dbReference>
<gene>
    <name evidence="5" type="ORF">WJX74_005318</name>
</gene>
<feature type="compositionally biased region" description="Polar residues" evidence="4">
    <location>
        <begin position="373"/>
        <end position="382"/>
    </location>
</feature>
<feature type="region of interest" description="Disordered" evidence="4">
    <location>
        <begin position="359"/>
        <end position="385"/>
    </location>
</feature>
<name>A0AAW1QN42_9CHLO</name>
<dbReference type="PANTHER" id="PTHR46093:SF3">
    <property type="entry name" value="ACYL-COA-BINDING DOMAIN-CONTAINING PROTEIN 4"/>
    <property type="match status" value="1"/>
</dbReference>
<evidence type="ECO:0000256" key="1">
    <source>
        <dbReference type="ARBA" id="ARBA00022441"/>
    </source>
</evidence>
<dbReference type="EMBL" id="JALJOS010000029">
    <property type="protein sequence ID" value="KAK9822930.1"/>
    <property type="molecule type" value="Genomic_DNA"/>
</dbReference>
<dbReference type="InterPro" id="IPR015915">
    <property type="entry name" value="Kelch-typ_b-propeller"/>
</dbReference>
<feature type="coiled-coil region" evidence="3">
    <location>
        <begin position="558"/>
        <end position="627"/>
    </location>
</feature>
<keyword evidence="1" id="KW-0880">Kelch repeat</keyword>